<dbReference type="InterPro" id="IPR045629">
    <property type="entry name" value="DUF6232"/>
</dbReference>
<evidence type="ECO:0000313" key="2">
    <source>
        <dbReference type="Proteomes" id="UP000278907"/>
    </source>
</evidence>
<organism evidence="1 2">
    <name type="scientific">Corallococcus praedator</name>
    <dbReference type="NCBI Taxonomy" id="2316724"/>
    <lineage>
        <taxon>Bacteria</taxon>
        <taxon>Pseudomonadati</taxon>
        <taxon>Myxococcota</taxon>
        <taxon>Myxococcia</taxon>
        <taxon>Myxococcales</taxon>
        <taxon>Cystobacterineae</taxon>
        <taxon>Myxococcaceae</taxon>
        <taxon>Corallococcus</taxon>
    </lineage>
</organism>
<sequence>MPSTDETPTVDKVLFDSGGVRVTTRSVVMHGRTWSLEHVRGVTVLFRPPTNRLPRALAVLAGMLLLVDGLKQGPLAAFVRDGSPGGLALGAAALLGYAALSWRVLHSERAYIWLHTRFSSRMVYRGRASTTARALAHALREAFQQRGTGDAPEDAASGPA</sequence>
<protein>
    <submittedName>
        <fullName evidence="1">Uncharacterized protein</fullName>
    </submittedName>
</protein>
<gene>
    <name evidence="1" type="ORF">D7Y13_15035</name>
</gene>
<accession>A0ABX9QJR7</accession>
<comment type="caution">
    <text evidence="1">The sequence shown here is derived from an EMBL/GenBank/DDBJ whole genome shotgun (WGS) entry which is preliminary data.</text>
</comment>
<dbReference type="Proteomes" id="UP000278907">
    <property type="component" value="Unassembled WGS sequence"/>
</dbReference>
<dbReference type="Pfam" id="PF19744">
    <property type="entry name" value="DUF6232"/>
    <property type="match status" value="1"/>
</dbReference>
<keyword evidence="2" id="KW-1185">Reference proteome</keyword>
<evidence type="ECO:0000313" key="1">
    <source>
        <dbReference type="EMBL" id="RKI08951.1"/>
    </source>
</evidence>
<dbReference type="EMBL" id="RAWI01000095">
    <property type="protein sequence ID" value="RKI08951.1"/>
    <property type="molecule type" value="Genomic_DNA"/>
</dbReference>
<reference evidence="1 2" key="1">
    <citation type="submission" date="2018-09" db="EMBL/GenBank/DDBJ databases">
        <authorList>
            <person name="Livingstone P.G."/>
            <person name="Whitworth D.E."/>
        </authorList>
    </citation>
    <scope>NUCLEOTIDE SEQUENCE [LARGE SCALE GENOMIC DNA]</scope>
    <source>
        <strain evidence="1 2">CA031B</strain>
    </source>
</reference>
<name>A0ABX9QJR7_9BACT</name>
<proteinExistence type="predicted"/>
<dbReference type="RefSeq" id="WP_120583967.1">
    <property type="nucleotide sequence ID" value="NZ_RAWI01000095.1"/>
</dbReference>